<dbReference type="Pfam" id="PF12952">
    <property type="entry name" value="DUF3841"/>
    <property type="match status" value="1"/>
</dbReference>
<dbReference type="AlphaFoldDB" id="A0A0E3GQT9"/>
<protein>
    <recommendedName>
        <fullName evidence="3">DUF3841 domain-containing protein</fullName>
    </recommendedName>
</protein>
<dbReference type="InterPro" id="IPR024211">
    <property type="entry name" value="DUF3841"/>
</dbReference>
<name>A0A0E3GQT9_CLOSL</name>
<gene>
    <name evidence="1" type="ORF">CSCA_2026</name>
</gene>
<dbReference type="STRING" id="1548.CSCA_2026"/>
<organism evidence="1 2">
    <name type="scientific">Clostridium scatologenes</name>
    <dbReference type="NCBI Taxonomy" id="1548"/>
    <lineage>
        <taxon>Bacteria</taxon>
        <taxon>Bacillati</taxon>
        <taxon>Bacillota</taxon>
        <taxon>Clostridia</taxon>
        <taxon>Eubacteriales</taxon>
        <taxon>Clostridiaceae</taxon>
        <taxon>Clostridium</taxon>
    </lineage>
</organism>
<dbReference type="KEGG" id="csq:CSCA_2026"/>
<evidence type="ECO:0008006" key="3">
    <source>
        <dbReference type="Google" id="ProtNLM"/>
    </source>
</evidence>
<dbReference type="RefSeq" id="WP_029163738.1">
    <property type="nucleotide sequence ID" value="NZ_CP009933.1"/>
</dbReference>
<evidence type="ECO:0000313" key="1">
    <source>
        <dbReference type="EMBL" id="AKA69151.1"/>
    </source>
</evidence>
<dbReference type="HOGENOM" id="CLU_099014_0_0_9"/>
<dbReference type="Proteomes" id="UP000033115">
    <property type="component" value="Chromosome"/>
</dbReference>
<dbReference type="EMBL" id="CP009933">
    <property type="protein sequence ID" value="AKA69151.1"/>
    <property type="molecule type" value="Genomic_DNA"/>
</dbReference>
<sequence>MGEKIKIWTRQDASILDVLEAEGRYIAKREYIERKMEDCAKYYLEVYSWYTRKASEIVDKPQDVKYPIWVSVTSDFMLQQTPDTVILELLVDKNLVIETDSEKWGRIVNLWYVPLNKKDEDAYDKKLKDYGISNHSNAYMSSFYPQLKSEIIKSWNRLFDNSYSLSDLKQGTIWEVKKEWVQRVIR</sequence>
<keyword evidence="2" id="KW-1185">Reference proteome</keyword>
<proteinExistence type="predicted"/>
<evidence type="ECO:0000313" key="2">
    <source>
        <dbReference type="Proteomes" id="UP000033115"/>
    </source>
</evidence>
<reference evidence="1 2" key="1">
    <citation type="journal article" date="2015" name="J. Biotechnol.">
        <title>Complete genome sequence of a malodorant-producing acetogen, Clostridium scatologenes ATCC 25775(T).</title>
        <authorList>
            <person name="Zhu Z."/>
            <person name="Guo T."/>
            <person name="Zheng H."/>
            <person name="Song T."/>
            <person name="Ouyang P."/>
            <person name="Xie J."/>
        </authorList>
    </citation>
    <scope>NUCLEOTIDE SEQUENCE [LARGE SCALE GENOMIC DNA]</scope>
    <source>
        <strain evidence="1 2">ATCC 25775</strain>
    </source>
</reference>
<accession>A0A0E3GQT9</accession>